<dbReference type="EMBL" id="MCGO01000013">
    <property type="protein sequence ID" value="ORY47721.1"/>
    <property type="molecule type" value="Genomic_DNA"/>
</dbReference>
<comment type="caution">
    <text evidence="1">The sequence shown here is derived from an EMBL/GenBank/DDBJ whole genome shotgun (WGS) entry which is preliminary data.</text>
</comment>
<organism evidence="1 2">
    <name type="scientific">Rhizoclosmatium globosum</name>
    <dbReference type="NCBI Taxonomy" id="329046"/>
    <lineage>
        <taxon>Eukaryota</taxon>
        <taxon>Fungi</taxon>
        <taxon>Fungi incertae sedis</taxon>
        <taxon>Chytridiomycota</taxon>
        <taxon>Chytridiomycota incertae sedis</taxon>
        <taxon>Chytridiomycetes</taxon>
        <taxon>Chytridiales</taxon>
        <taxon>Chytriomycetaceae</taxon>
        <taxon>Rhizoclosmatium</taxon>
    </lineage>
</organism>
<gene>
    <name evidence="1" type="ORF">BCR33DRAFT_714799</name>
</gene>
<sequence>STTVITSTTSASASAKASASASAIPSASAGVNRTECQLIPPNSSGIEFSSQPRSSQPKSCIRIDFCRRGPTDQVLAVSQYDNRIVYKSSLSSPSWSPLGNPAQVLDLVQWPDYSILAVFNDNTLRLCPSVSFWYSCTLLANSGALKSIDLMADKKTLVGVGMDGLLYTRNGINGVWSIVPNSGTVIDITVLANGVLLGTAPDNNLYTKQTLTAPWVYLGLCCVTRTAGLSDGSILGVGLNNALYKMSSLGASWVFIPNSGSVVSDKAPYAKKISALSDGWQHFFYVIGTDNILYSCSSLLHRSIDMTANSPWQLVPWATNFVDVTVMPNGAVLATGLDGQVWTKRKIWLGYPDASWVLVAQGCCVVRTQTLDAPWVLIPNTGSKLYSR</sequence>
<protein>
    <submittedName>
        <fullName evidence="1">Uncharacterized protein</fullName>
    </submittedName>
</protein>
<dbReference type="AlphaFoldDB" id="A0A1Y2CL28"/>
<dbReference type="OrthoDB" id="10058901at2759"/>
<dbReference type="Proteomes" id="UP000193642">
    <property type="component" value="Unassembled WGS sequence"/>
</dbReference>
<evidence type="ECO:0000313" key="1">
    <source>
        <dbReference type="EMBL" id="ORY47721.1"/>
    </source>
</evidence>
<proteinExistence type="predicted"/>
<evidence type="ECO:0000313" key="2">
    <source>
        <dbReference type="Proteomes" id="UP000193642"/>
    </source>
</evidence>
<feature type="non-terminal residue" evidence="1">
    <location>
        <position position="1"/>
    </location>
</feature>
<accession>A0A1Y2CL28</accession>
<name>A0A1Y2CL28_9FUNG</name>
<reference evidence="1 2" key="1">
    <citation type="submission" date="2016-07" db="EMBL/GenBank/DDBJ databases">
        <title>Pervasive Adenine N6-methylation of Active Genes in Fungi.</title>
        <authorList>
            <consortium name="DOE Joint Genome Institute"/>
            <person name="Mondo S.J."/>
            <person name="Dannebaum R.O."/>
            <person name="Kuo R.C."/>
            <person name="Labutti K."/>
            <person name="Haridas S."/>
            <person name="Kuo A."/>
            <person name="Salamov A."/>
            <person name="Ahrendt S.R."/>
            <person name="Lipzen A."/>
            <person name="Sullivan W."/>
            <person name="Andreopoulos W.B."/>
            <person name="Clum A."/>
            <person name="Lindquist E."/>
            <person name="Daum C."/>
            <person name="Ramamoorthy G.K."/>
            <person name="Gryganskyi A."/>
            <person name="Culley D."/>
            <person name="Magnuson J.K."/>
            <person name="James T.Y."/>
            <person name="O'Malley M.A."/>
            <person name="Stajich J.E."/>
            <person name="Spatafora J.W."/>
            <person name="Visel A."/>
            <person name="Grigoriev I.V."/>
        </authorList>
    </citation>
    <scope>NUCLEOTIDE SEQUENCE [LARGE SCALE GENOMIC DNA]</scope>
    <source>
        <strain evidence="1 2">JEL800</strain>
    </source>
</reference>
<keyword evidence="2" id="KW-1185">Reference proteome</keyword>